<accession>A0ABN7VLM7</accession>
<sequence length="86" mass="9793">LTNKLPLPIVVSLPFLDLRPINNNSCDSIHLSPQIPSTPRCRHSCSPSRSCRIVLKLADSIEIHQVHSSEKHFKVMLMHYLIIIQN</sequence>
<protein>
    <submittedName>
        <fullName evidence="1">16546_t:CDS:1</fullName>
    </submittedName>
</protein>
<keyword evidence="2" id="KW-1185">Reference proteome</keyword>
<proteinExistence type="predicted"/>
<dbReference type="EMBL" id="CAJVQB010017509">
    <property type="protein sequence ID" value="CAG8784520.1"/>
    <property type="molecule type" value="Genomic_DNA"/>
</dbReference>
<comment type="caution">
    <text evidence="1">The sequence shown here is derived from an EMBL/GenBank/DDBJ whole genome shotgun (WGS) entry which is preliminary data.</text>
</comment>
<organism evidence="1 2">
    <name type="scientific">Gigaspora margarita</name>
    <dbReference type="NCBI Taxonomy" id="4874"/>
    <lineage>
        <taxon>Eukaryota</taxon>
        <taxon>Fungi</taxon>
        <taxon>Fungi incertae sedis</taxon>
        <taxon>Mucoromycota</taxon>
        <taxon>Glomeromycotina</taxon>
        <taxon>Glomeromycetes</taxon>
        <taxon>Diversisporales</taxon>
        <taxon>Gigasporaceae</taxon>
        <taxon>Gigaspora</taxon>
    </lineage>
</organism>
<gene>
    <name evidence="1" type="ORF">GMARGA_LOCUS20208</name>
</gene>
<dbReference type="Proteomes" id="UP000789901">
    <property type="component" value="Unassembled WGS sequence"/>
</dbReference>
<evidence type="ECO:0000313" key="1">
    <source>
        <dbReference type="EMBL" id="CAG8784520.1"/>
    </source>
</evidence>
<feature type="non-terminal residue" evidence="1">
    <location>
        <position position="1"/>
    </location>
</feature>
<evidence type="ECO:0000313" key="2">
    <source>
        <dbReference type="Proteomes" id="UP000789901"/>
    </source>
</evidence>
<reference evidence="1 2" key="1">
    <citation type="submission" date="2021-06" db="EMBL/GenBank/DDBJ databases">
        <authorList>
            <person name="Kallberg Y."/>
            <person name="Tangrot J."/>
            <person name="Rosling A."/>
        </authorList>
    </citation>
    <scope>NUCLEOTIDE SEQUENCE [LARGE SCALE GENOMIC DNA]</scope>
    <source>
        <strain evidence="1 2">120-4 pot B 10/14</strain>
    </source>
</reference>
<name>A0ABN7VLM7_GIGMA</name>